<dbReference type="GO" id="GO:0008483">
    <property type="term" value="F:transaminase activity"/>
    <property type="evidence" value="ECO:0007669"/>
    <property type="project" value="UniProtKB-KW"/>
</dbReference>
<dbReference type="Gene3D" id="3.40.640.10">
    <property type="entry name" value="Type I PLP-dependent aspartate aminotransferase-like (Major domain)"/>
    <property type="match status" value="1"/>
</dbReference>
<proteinExistence type="inferred from homology"/>
<keyword evidence="2 6" id="KW-0032">Aminotransferase</keyword>
<evidence type="ECO:0000256" key="4">
    <source>
        <dbReference type="RuleBase" id="RU003560"/>
    </source>
</evidence>
<comment type="similarity">
    <text evidence="4">Belongs to the class-III pyridoxal-phosphate-dependent aminotransferase family.</text>
</comment>
<dbReference type="SUPFAM" id="SSF53383">
    <property type="entry name" value="PLP-dependent transferases"/>
    <property type="match status" value="1"/>
</dbReference>
<feature type="compositionally biased region" description="Polar residues" evidence="5">
    <location>
        <begin position="8"/>
        <end position="17"/>
    </location>
</feature>
<evidence type="ECO:0000313" key="6">
    <source>
        <dbReference type="EMBL" id="QRG05173.1"/>
    </source>
</evidence>
<keyword evidence="7" id="KW-1185">Reference proteome</keyword>
<dbReference type="PANTHER" id="PTHR11986:SF113">
    <property type="entry name" value="SUCCINYLORNITHINE TRANSAMINASE"/>
    <property type="match status" value="1"/>
</dbReference>
<dbReference type="InterPro" id="IPR050103">
    <property type="entry name" value="Class-III_PLP-dep_AT"/>
</dbReference>
<dbReference type="GO" id="GO:0042802">
    <property type="term" value="F:identical protein binding"/>
    <property type="evidence" value="ECO:0007669"/>
    <property type="project" value="TreeGrafter"/>
</dbReference>
<evidence type="ECO:0000313" key="7">
    <source>
        <dbReference type="Proteomes" id="UP000596427"/>
    </source>
</evidence>
<keyword evidence="3 4" id="KW-0663">Pyridoxal phosphate</keyword>
<dbReference type="InterPro" id="IPR015424">
    <property type="entry name" value="PyrdxlP-dep_Trfase"/>
</dbReference>
<dbReference type="PANTHER" id="PTHR11986">
    <property type="entry name" value="AMINOTRANSFERASE CLASS III"/>
    <property type="match status" value="1"/>
</dbReference>
<comment type="cofactor">
    <cofactor evidence="1">
        <name>pyridoxal 5'-phosphate</name>
        <dbReference type="ChEBI" id="CHEBI:597326"/>
    </cofactor>
</comment>
<evidence type="ECO:0000256" key="3">
    <source>
        <dbReference type="ARBA" id="ARBA00022898"/>
    </source>
</evidence>
<dbReference type="InterPro" id="IPR005814">
    <property type="entry name" value="Aminotrans_3"/>
</dbReference>
<dbReference type="InterPro" id="IPR015421">
    <property type="entry name" value="PyrdxlP-dep_Trfase_major"/>
</dbReference>
<dbReference type="Gene3D" id="3.90.1150.10">
    <property type="entry name" value="Aspartate Aminotransferase, domain 1"/>
    <property type="match status" value="1"/>
</dbReference>
<keyword evidence="2 6" id="KW-0808">Transferase</keyword>
<dbReference type="GO" id="GO:0030170">
    <property type="term" value="F:pyridoxal phosphate binding"/>
    <property type="evidence" value="ECO:0007669"/>
    <property type="project" value="InterPro"/>
</dbReference>
<sequence>MPDDRDSASPTRVQELSESPAADGTEPLVLPLDFSGTCLVPLTPEDGLPADPSTLAALLVAHSFGDAALLLPSATAARRVMLETLRTHHRVAGRPKRRHLLVCAGPEPLPPEFAGDVEVSRVPEDIGAIRAEIGPRTAGILVSPVRLAGGIELLPGAFLAELRESADEYGLALVFDESDGGLGRTGMAFAHEWTGVTPDLMLVGEGAGVPLAALVLTVKVARGLPGSLPQVSPDALVAAAPVIGAALAPGFEARVQSLGWLLEDRLASLRYRRPDLFTGLVGTGLMQGLVCAAPAEDLARRLAAEGLLVRAAGDVLAFLPPLNVGEAQIIAAADRLDEVVAAMEAAPAGSACVVT</sequence>
<gene>
    <name evidence="6" type="ORF">EZH22_18890</name>
</gene>
<evidence type="ECO:0000256" key="2">
    <source>
        <dbReference type="ARBA" id="ARBA00022576"/>
    </source>
</evidence>
<dbReference type="AlphaFoldDB" id="A0A974PKD4"/>
<dbReference type="Proteomes" id="UP000596427">
    <property type="component" value="Chromosome"/>
</dbReference>
<accession>A0A974PKD4</accession>
<organism evidence="6 7">
    <name type="scientific">Xanthobacter dioxanivorans</name>
    <dbReference type="NCBI Taxonomy" id="2528964"/>
    <lineage>
        <taxon>Bacteria</taxon>
        <taxon>Pseudomonadati</taxon>
        <taxon>Pseudomonadota</taxon>
        <taxon>Alphaproteobacteria</taxon>
        <taxon>Hyphomicrobiales</taxon>
        <taxon>Xanthobacteraceae</taxon>
        <taxon>Xanthobacter</taxon>
    </lineage>
</organism>
<reference evidence="6 7" key="1">
    <citation type="submission" date="2020-10" db="EMBL/GenBank/DDBJ databases">
        <title>Degradation of 1,4-Dioxane by Xanthobacter sp. YN2, via a Novel Group-2 Soluble Di-Iron Monooxygenase.</title>
        <authorList>
            <person name="Ma F."/>
            <person name="Wang Y."/>
            <person name="Yang J."/>
            <person name="Guo H."/>
            <person name="Su D."/>
            <person name="Yu L."/>
        </authorList>
    </citation>
    <scope>NUCLEOTIDE SEQUENCE [LARGE SCALE GENOMIC DNA]</scope>
    <source>
        <strain evidence="6 7">YN2</strain>
    </source>
</reference>
<evidence type="ECO:0000256" key="1">
    <source>
        <dbReference type="ARBA" id="ARBA00001933"/>
    </source>
</evidence>
<feature type="region of interest" description="Disordered" evidence="5">
    <location>
        <begin position="1"/>
        <end position="27"/>
    </location>
</feature>
<evidence type="ECO:0000256" key="5">
    <source>
        <dbReference type="SAM" id="MobiDB-lite"/>
    </source>
</evidence>
<dbReference type="InterPro" id="IPR015422">
    <property type="entry name" value="PyrdxlP-dep_Trfase_small"/>
</dbReference>
<dbReference type="Pfam" id="PF00202">
    <property type="entry name" value="Aminotran_3"/>
    <property type="match status" value="1"/>
</dbReference>
<dbReference type="RefSeq" id="WP_203192039.1">
    <property type="nucleotide sequence ID" value="NZ_CP063362.1"/>
</dbReference>
<dbReference type="EMBL" id="CP063362">
    <property type="protein sequence ID" value="QRG05173.1"/>
    <property type="molecule type" value="Genomic_DNA"/>
</dbReference>
<protein>
    <submittedName>
        <fullName evidence="6">Aminotransferase class III-fold pyridoxal phosphate-dependent enzyme</fullName>
    </submittedName>
</protein>
<dbReference type="KEGG" id="xdi:EZH22_18890"/>
<name>A0A974PKD4_9HYPH</name>